<protein>
    <submittedName>
        <fullName evidence="1">7208_t:CDS:1</fullName>
    </submittedName>
</protein>
<evidence type="ECO:0000313" key="1">
    <source>
        <dbReference type="EMBL" id="CAG8480744.1"/>
    </source>
</evidence>
<name>A0A9N8WDL6_9GLOM</name>
<proteinExistence type="predicted"/>
<evidence type="ECO:0000313" key="2">
    <source>
        <dbReference type="Proteomes" id="UP000789405"/>
    </source>
</evidence>
<gene>
    <name evidence="1" type="ORF">DERYTH_LOCUS1912</name>
</gene>
<sequence length="101" mass="12130">MINFSQDIILKYNNIYLNEVSEEICTCTTLFKYLEKDENCKQDRTIRLKIDEIKFEILYIEGASPIIKGKKPQEDVKKLQQLVKLNLDKVFHNIQYHYEEK</sequence>
<dbReference type="AlphaFoldDB" id="A0A9N8WDL6"/>
<dbReference type="OrthoDB" id="2400697at2759"/>
<accession>A0A9N8WDL6</accession>
<reference evidence="1" key="1">
    <citation type="submission" date="2021-06" db="EMBL/GenBank/DDBJ databases">
        <authorList>
            <person name="Kallberg Y."/>
            <person name="Tangrot J."/>
            <person name="Rosling A."/>
        </authorList>
    </citation>
    <scope>NUCLEOTIDE SEQUENCE</scope>
    <source>
        <strain evidence="1">MA453B</strain>
    </source>
</reference>
<dbReference type="Proteomes" id="UP000789405">
    <property type="component" value="Unassembled WGS sequence"/>
</dbReference>
<dbReference type="EMBL" id="CAJVPY010000570">
    <property type="protein sequence ID" value="CAG8480744.1"/>
    <property type="molecule type" value="Genomic_DNA"/>
</dbReference>
<organism evidence="1 2">
    <name type="scientific">Dentiscutata erythropus</name>
    <dbReference type="NCBI Taxonomy" id="1348616"/>
    <lineage>
        <taxon>Eukaryota</taxon>
        <taxon>Fungi</taxon>
        <taxon>Fungi incertae sedis</taxon>
        <taxon>Mucoromycota</taxon>
        <taxon>Glomeromycotina</taxon>
        <taxon>Glomeromycetes</taxon>
        <taxon>Diversisporales</taxon>
        <taxon>Gigasporaceae</taxon>
        <taxon>Dentiscutata</taxon>
    </lineage>
</organism>
<keyword evidence="2" id="KW-1185">Reference proteome</keyword>
<comment type="caution">
    <text evidence="1">The sequence shown here is derived from an EMBL/GenBank/DDBJ whole genome shotgun (WGS) entry which is preliminary data.</text>
</comment>